<dbReference type="GO" id="GO:0016887">
    <property type="term" value="F:ATP hydrolysis activity"/>
    <property type="evidence" value="ECO:0007669"/>
    <property type="project" value="InterPro"/>
</dbReference>
<keyword evidence="6 9" id="KW-0067">ATP-binding</keyword>
<dbReference type="AlphaFoldDB" id="A0A7L5C488"/>
<evidence type="ECO:0000313" key="10">
    <source>
        <dbReference type="Proteomes" id="UP000503336"/>
    </source>
</evidence>
<name>A0A7L5C488_9RHOB</name>
<keyword evidence="4" id="KW-1003">Cell membrane</keyword>
<dbReference type="Proteomes" id="UP000503336">
    <property type="component" value="Chromosome"/>
</dbReference>
<evidence type="ECO:0000313" key="9">
    <source>
        <dbReference type="EMBL" id="QIE56749.1"/>
    </source>
</evidence>
<organism evidence="9 10">
    <name type="scientific">Pikeienuella piscinae</name>
    <dbReference type="NCBI Taxonomy" id="2748098"/>
    <lineage>
        <taxon>Bacteria</taxon>
        <taxon>Pseudomonadati</taxon>
        <taxon>Pseudomonadota</taxon>
        <taxon>Alphaproteobacteria</taxon>
        <taxon>Rhodobacterales</taxon>
        <taxon>Paracoccaceae</taxon>
        <taxon>Pikeienuella</taxon>
    </lineage>
</organism>
<dbReference type="PANTHER" id="PTHR43297:SF2">
    <property type="entry name" value="DIPEPTIDE TRANSPORT ATP-BINDING PROTEIN DPPD"/>
    <property type="match status" value="1"/>
</dbReference>
<keyword evidence="5" id="KW-0547">Nucleotide-binding</keyword>
<dbReference type="SUPFAM" id="SSF52540">
    <property type="entry name" value="P-loop containing nucleoside triphosphate hydrolases"/>
    <property type="match status" value="1"/>
</dbReference>
<comment type="similarity">
    <text evidence="2">Belongs to the ABC transporter superfamily.</text>
</comment>
<evidence type="ECO:0000256" key="2">
    <source>
        <dbReference type="ARBA" id="ARBA00005417"/>
    </source>
</evidence>
<evidence type="ECO:0000256" key="4">
    <source>
        <dbReference type="ARBA" id="ARBA00022475"/>
    </source>
</evidence>
<dbReference type="GO" id="GO:0005524">
    <property type="term" value="F:ATP binding"/>
    <property type="evidence" value="ECO:0007669"/>
    <property type="project" value="UniProtKB-KW"/>
</dbReference>
<evidence type="ECO:0000256" key="7">
    <source>
        <dbReference type="ARBA" id="ARBA00023136"/>
    </source>
</evidence>
<dbReference type="FunFam" id="3.40.50.300:FF:000016">
    <property type="entry name" value="Oligopeptide ABC transporter ATP-binding component"/>
    <property type="match status" value="1"/>
</dbReference>
<evidence type="ECO:0000256" key="3">
    <source>
        <dbReference type="ARBA" id="ARBA00022448"/>
    </source>
</evidence>
<dbReference type="CDD" id="cd03257">
    <property type="entry name" value="ABC_NikE_OppD_transporters"/>
    <property type="match status" value="1"/>
</dbReference>
<dbReference type="NCBIfam" id="TIGR01727">
    <property type="entry name" value="oligo_HPY"/>
    <property type="match status" value="1"/>
</dbReference>
<evidence type="ECO:0000256" key="5">
    <source>
        <dbReference type="ARBA" id="ARBA00022741"/>
    </source>
</evidence>
<dbReference type="PROSITE" id="PS50893">
    <property type="entry name" value="ABC_TRANSPORTER_2"/>
    <property type="match status" value="1"/>
</dbReference>
<dbReference type="InterPro" id="IPR003593">
    <property type="entry name" value="AAA+_ATPase"/>
</dbReference>
<dbReference type="GO" id="GO:0055085">
    <property type="term" value="P:transmembrane transport"/>
    <property type="evidence" value="ECO:0007669"/>
    <property type="project" value="UniProtKB-ARBA"/>
</dbReference>
<dbReference type="InterPro" id="IPR003439">
    <property type="entry name" value="ABC_transporter-like_ATP-bd"/>
</dbReference>
<dbReference type="PANTHER" id="PTHR43297">
    <property type="entry name" value="OLIGOPEPTIDE TRANSPORT ATP-BINDING PROTEIN APPD"/>
    <property type="match status" value="1"/>
</dbReference>
<keyword evidence="7" id="KW-0472">Membrane</keyword>
<evidence type="ECO:0000256" key="1">
    <source>
        <dbReference type="ARBA" id="ARBA00004417"/>
    </source>
</evidence>
<dbReference type="Gene3D" id="3.40.50.300">
    <property type="entry name" value="P-loop containing nucleotide triphosphate hydrolases"/>
    <property type="match status" value="1"/>
</dbReference>
<reference evidence="9 10" key="1">
    <citation type="submission" date="2020-02" db="EMBL/GenBank/DDBJ databases">
        <title>complete genome sequence of Rhodobacteraceae bacterium.</title>
        <authorList>
            <person name="Park J."/>
            <person name="Kim Y.-S."/>
            <person name="Kim K.-H."/>
        </authorList>
    </citation>
    <scope>NUCLEOTIDE SEQUENCE [LARGE SCALE GENOMIC DNA]</scope>
    <source>
        <strain evidence="9 10">RR4-56</strain>
    </source>
</reference>
<evidence type="ECO:0000256" key="6">
    <source>
        <dbReference type="ARBA" id="ARBA00022840"/>
    </source>
</evidence>
<dbReference type="GO" id="GO:0005886">
    <property type="term" value="C:plasma membrane"/>
    <property type="evidence" value="ECO:0007669"/>
    <property type="project" value="UniProtKB-SubCell"/>
</dbReference>
<protein>
    <submittedName>
        <fullName evidence="9">ABC transporter ATP-binding protein</fullName>
    </submittedName>
</protein>
<keyword evidence="3" id="KW-0813">Transport</keyword>
<dbReference type="GO" id="GO:0015833">
    <property type="term" value="P:peptide transport"/>
    <property type="evidence" value="ECO:0007669"/>
    <property type="project" value="InterPro"/>
</dbReference>
<dbReference type="RefSeq" id="WP_165100441.1">
    <property type="nucleotide sequence ID" value="NZ_CP049056.1"/>
</dbReference>
<gene>
    <name evidence="9" type="ORF">G5B40_15700</name>
</gene>
<dbReference type="InterPro" id="IPR013563">
    <property type="entry name" value="Oligopep_ABC_C"/>
</dbReference>
<dbReference type="InterPro" id="IPR027417">
    <property type="entry name" value="P-loop_NTPase"/>
</dbReference>
<dbReference type="InterPro" id="IPR050388">
    <property type="entry name" value="ABC_Ni/Peptide_Import"/>
</dbReference>
<keyword evidence="10" id="KW-1185">Reference proteome</keyword>
<feature type="domain" description="ABC transporter" evidence="8">
    <location>
        <begin position="11"/>
        <end position="260"/>
    </location>
</feature>
<dbReference type="KEGG" id="hdh:G5B40_15700"/>
<dbReference type="Pfam" id="PF08352">
    <property type="entry name" value="oligo_HPY"/>
    <property type="match status" value="1"/>
</dbReference>
<comment type="subcellular location">
    <subcellularLocation>
        <location evidence="1">Cell inner membrane</location>
        <topology evidence="1">Peripheral membrane protein</topology>
    </subcellularLocation>
</comment>
<dbReference type="Pfam" id="PF00005">
    <property type="entry name" value="ABC_tran"/>
    <property type="match status" value="1"/>
</dbReference>
<accession>A0A7L5C488</accession>
<dbReference type="EMBL" id="CP049056">
    <property type="protein sequence ID" value="QIE56749.1"/>
    <property type="molecule type" value="Genomic_DNA"/>
</dbReference>
<dbReference type="SMART" id="SM00382">
    <property type="entry name" value="AAA"/>
    <property type="match status" value="1"/>
</dbReference>
<proteinExistence type="inferred from homology"/>
<sequence length="337" mass="35806">MTTTELPLLNVRGLTITFPTPVGRLAANRSVSLAVAGGETLGVVGESGSGKSVLCRALLGLVSAPPARIEAEEISFDGRDLLAMPPREMRALRGQEISMIFQNPMSSLNPVRPIGEQVYEGLRIHQRISRAAAREAAVEALRRVGIPSPEIRVDDYPHQWSGGMAQRAVIAMAMIGKPKLLLADEPTTALDVTIQDQILALLVEIQRETQTAIILVSHDMSVISETCDQVMVMYAGHVVEAAPTRRIFESSAHPYTLGLLGSIPSAEGGSGALTPIPGQPPDLSDLPSGCPFAPRCPVASAECGQRQIALRAVGDGHMSACLFPERASTIRRKAAAS</sequence>
<evidence type="ECO:0000259" key="8">
    <source>
        <dbReference type="PROSITE" id="PS50893"/>
    </source>
</evidence>